<dbReference type="AlphaFoldDB" id="A0A318JLZ0"/>
<feature type="compositionally biased region" description="Low complexity" evidence="1">
    <location>
        <begin position="195"/>
        <end position="206"/>
    </location>
</feature>
<accession>A0A318JLZ0</accession>
<evidence type="ECO:0000313" key="3">
    <source>
        <dbReference type="Proteomes" id="UP000248395"/>
    </source>
</evidence>
<gene>
    <name evidence="2" type="ORF">DFR38_10585</name>
</gene>
<evidence type="ECO:0000256" key="1">
    <source>
        <dbReference type="SAM" id="MobiDB-lite"/>
    </source>
</evidence>
<dbReference type="Proteomes" id="UP000248395">
    <property type="component" value="Unassembled WGS sequence"/>
</dbReference>
<keyword evidence="3" id="KW-1185">Reference proteome</keyword>
<organism evidence="2 3">
    <name type="scientific">Aquitalea magnusonii</name>
    <dbReference type="NCBI Taxonomy" id="332411"/>
    <lineage>
        <taxon>Bacteria</taxon>
        <taxon>Pseudomonadati</taxon>
        <taxon>Pseudomonadota</taxon>
        <taxon>Betaproteobacteria</taxon>
        <taxon>Neisseriales</taxon>
        <taxon>Chromobacteriaceae</taxon>
        <taxon>Aquitalea</taxon>
    </lineage>
</organism>
<sequence length="206" mass="21247">MGESMKSLWIWPLLVLLAGCNWVNNVSGLSKEAHKALGAACRQTGRSLEECFKRNPDADTAAIYAGWREMNEYMAKNKLETMEPPAGDMPKAHADSSTPAREGASTAAPAAEGKSSSAAPGPAAPPPLSSEEADKAAKTDPQVAAVLAAIRHNGGGDKAKSKAGGGATAGEPDQKRLLNIIQQLNGNKPADNGQPPAENANNANPG</sequence>
<name>A0A318JLZ0_9NEIS</name>
<reference evidence="2 3" key="1">
    <citation type="submission" date="2018-05" db="EMBL/GenBank/DDBJ databases">
        <title>Genomic Encyclopedia of Type Strains, Phase IV (KMG-IV): sequencing the most valuable type-strain genomes for metagenomic binning, comparative biology and taxonomic classification.</title>
        <authorList>
            <person name="Goeker M."/>
        </authorList>
    </citation>
    <scope>NUCLEOTIDE SEQUENCE [LARGE SCALE GENOMIC DNA]</scope>
    <source>
        <strain evidence="2 3">DSM 25134</strain>
    </source>
</reference>
<dbReference type="EMBL" id="QJKC01000005">
    <property type="protein sequence ID" value="PXX49049.1"/>
    <property type="molecule type" value="Genomic_DNA"/>
</dbReference>
<protein>
    <recommendedName>
        <fullName evidence="4">Lipoprotein</fullName>
    </recommendedName>
</protein>
<feature type="compositionally biased region" description="Low complexity" evidence="1">
    <location>
        <begin position="107"/>
        <end position="121"/>
    </location>
</feature>
<dbReference type="PROSITE" id="PS51257">
    <property type="entry name" value="PROKAR_LIPOPROTEIN"/>
    <property type="match status" value="1"/>
</dbReference>
<evidence type="ECO:0008006" key="4">
    <source>
        <dbReference type="Google" id="ProtNLM"/>
    </source>
</evidence>
<evidence type="ECO:0000313" key="2">
    <source>
        <dbReference type="EMBL" id="PXX49049.1"/>
    </source>
</evidence>
<feature type="region of interest" description="Disordered" evidence="1">
    <location>
        <begin position="81"/>
        <end position="206"/>
    </location>
</feature>
<proteinExistence type="predicted"/>
<comment type="caution">
    <text evidence="2">The sequence shown here is derived from an EMBL/GenBank/DDBJ whole genome shotgun (WGS) entry which is preliminary data.</text>
</comment>